<dbReference type="OrthoDB" id="473665at2759"/>
<feature type="region of interest" description="Disordered" evidence="1">
    <location>
        <begin position="249"/>
        <end position="276"/>
    </location>
</feature>
<protein>
    <submittedName>
        <fullName evidence="2">Uncharacterized protein</fullName>
    </submittedName>
</protein>
<reference evidence="2 3" key="1">
    <citation type="submission" date="2008-07" db="EMBL/GenBank/DDBJ databases">
        <authorList>
            <person name="El-Sayed N."/>
            <person name="Caler E."/>
            <person name="Inman J."/>
            <person name="Amedeo P."/>
            <person name="Hass B."/>
            <person name="Wortman J."/>
        </authorList>
    </citation>
    <scope>NUCLEOTIDE SEQUENCE [LARGE SCALE GENOMIC DNA]</scope>
    <source>
        <strain evidence="3">ATCC 50983 / TXsc</strain>
    </source>
</reference>
<gene>
    <name evidence="2" type="ORF">Pmar_PMAR027669</name>
</gene>
<accession>C5LFW8</accession>
<dbReference type="GeneID" id="9037030"/>
<dbReference type="InParanoid" id="C5LFW8"/>
<dbReference type="EMBL" id="GG681690">
    <property type="protein sequence ID" value="EER04373.1"/>
    <property type="molecule type" value="Genomic_DNA"/>
</dbReference>
<dbReference type="AlphaFoldDB" id="C5LFW8"/>
<evidence type="ECO:0000313" key="3">
    <source>
        <dbReference type="Proteomes" id="UP000007800"/>
    </source>
</evidence>
<dbReference type="Proteomes" id="UP000007800">
    <property type="component" value="Unassembled WGS sequence"/>
</dbReference>
<dbReference type="RefSeq" id="XP_002772557.1">
    <property type="nucleotide sequence ID" value="XM_002772511.1"/>
</dbReference>
<organism evidence="3">
    <name type="scientific">Perkinsus marinus (strain ATCC 50983 / TXsc)</name>
    <dbReference type="NCBI Taxonomy" id="423536"/>
    <lineage>
        <taxon>Eukaryota</taxon>
        <taxon>Sar</taxon>
        <taxon>Alveolata</taxon>
        <taxon>Perkinsozoa</taxon>
        <taxon>Perkinsea</taxon>
        <taxon>Perkinsida</taxon>
        <taxon>Perkinsidae</taxon>
        <taxon>Perkinsus</taxon>
    </lineage>
</organism>
<evidence type="ECO:0000256" key="1">
    <source>
        <dbReference type="SAM" id="MobiDB-lite"/>
    </source>
</evidence>
<sequence length="314" mass="33759">MDGATSGAPKRPVQHLRLQLSVLVKGDCAEALGRDLITRGGMREVKSPCRSVAELFTYRPLHGIGNMNVAVHETEAQVLYDVPNEGVRSSCEETILRFSGAKIPLRTVLAQHVSTLESTPLKYLVNGRTVTECPGSPVDIRSFLLQSGFELVGDTGLQSPLWQGISPQGVVVRICRLFNGRLDGQVLAEKGEAAWEIMRPATDQNTTPTTLEEASRFVLSTMTPEVGWSLVPQRCLVTIQASIPAVKGDASAVGDGGGQSKSVSKGSSSMPSRSKMGDGVQLLAVARHIERLADIVASEDYATSEIRDTSLEYL</sequence>
<evidence type="ECO:0000313" key="2">
    <source>
        <dbReference type="EMBL" id="EER04373.1"/>
    </source>
</evidence>
<dbReference type="OMA" id="GMREVNS"/>
<name>C5LFW8_PERM5</name>
<keyword evidence="3" id="KW-1185">Reference proteome</keyword>
<feature type="compositionally biased region" description="Low complexity" evidence="1">
    <location>
        <begin position="260"/>
        <end position="274"/>
    </location>
</feature>
<proteinExistence type="predicted"/>